<dbReference type="InterPro" id="IPR010640">
    <property type="entry name" value="Low_temperature_requirement_A"/>
</dbReference>
<feature type="transmembrane region" description="Helical" evidence="1">
    <location>
        <begin position="316"/>
        <end position="334"/>
    </location>
</feature>
<dbReference type="RefSeq" id="WP_135154126.1">
    <property type="nucleotide sequence ID" value="NZ_SOMN01000040.1"/>
</dbReference>
<keyword evidence="1" id="KW-0472">Membrane</keyword>
<keyword evidence="1" id="KW-0812">Transmembrane</keyword>
<feature type="transmembrane region" description="Helical" evidence="1">
    <location>
        <begin position="169"/>
        <end position="190"/>
    </location>
</feature>
<feature type="transmembrane region" description="Helical" evidence="1">
    <location>
        <begin position="211"/>
        <end position="231"/>
    </location>
</feature>
<accession>A0A4Y8LRW9</accession>
<feature type="transmembrane region" description="Helical" evidence="1">
    <location>
        <begin position="112"/>
        <end position="132"/>
    </location>
</feature>
<protein>
    <submittedName>
        <fullName evidence="2">Low temperature requirement protein A</fullName>
    </submittedName>
</protein>
<feature type="transmembrane region" description="Helical" evidence="1">
    <location>
        <begin position="278"/>
        <end position="296"/>
    </location>
</feature>
<feature type="transmembrane region" description="Helical" evidence="1">
    <location>
        <begin position="366"/>
        <end position="385"/>
    </location>
</feature>
<organism evidence="2 3">
    <name type="scientific">Cohnella luojiensis</name>
    <dbReference type="NCBI Taxonomy" id="652876"/>
    <lineage>
        <taxon>Bacteria</taxon>
        <taxon>Bacillati</taxon>
        <taxon>Bacillota</taxon>
        <taxon>Bacilli</taxon>
        <taxon>Bacillales</taxon>
        <taxon>Paenibacillaceae</taxon>
        <taxon>Cohnella</taxon>
    </lineage>
</organism>
<sequence length="397" mass="43868">MKRLISEAVLFRSRGAKDSGKVSFIELFFDLMFVFAVTQLSHSFLENFTMEGAVRLVLITMAVWWAWIFTAWVINWLNPETRPVRLMLVVLMLIGLIMSSSIPEAFGQSGLYFALAYTLFQVGRTTYTIWILRKGSVELRISFTRILGWLLLSGAFWIAGGIAHDSWRLALWVVALLVEYVAPSLGFWLPRLGRTQTQVWDVEGSHMAERCGLFIIIALGESILVTGATFAKLEWDPTTLAAFAVSFVGTVAMWWIYFEMTAKMGHHFISHSSDPGRVARSAYTYTHLLLVAGIIVTAVADELLLAHPVGHTDAKTAAVILAGPGLYLLGNMLFMRIVANVVPKPYIAGLAALAILIPFATELSPLLLSAIVTVLLVIVSVRGAAFTERLCRLVPSS</sequence>
<evidence type="ECO:0000313" key="2">
    <source>
        <dbReference type="EMBL" id="TFE22788.1"/>
    </source>
</evidence>
<proteinExistence type="predicted"/>
<name>A0A4Y8LRW9_9BACL</name>
<dbReference type="PANTHER" id="PTHR36840">
    <property type="entry name" value="BLL5714 PROTEIN"/>
    <property type="match status" value="1"/>
</dbReference>
<dbReference type="EMBL" id="SOMN01000040">
    <property type="protein sequence ID" value="TFE22788.1"/>
    <property type="molecule type" value="Genomic_DNA"/>
</dbReference>
<dbReference type="OrthoDB" id="9798526at2"/>
<feature type="transmembrane region" description="Helical" evidence="1">
    <location>
        <begin position="237"/>
        <end position="257"/>
    </location>
</feature>
<feature type="transmembrane region" description="Helical" evidence="1">
    <location>
        <begin position="21"/>
        <end position="41"/>
    </location>
</feature>
<comment type="caution">
    <text evidence="2">The sequence shown here is derived from an EMBL/GenBank/DDBJ whole genome shotgun (WGS) entry which is preliminary data.</text>
</comment>
<feature type="transmembrane region" description="Helical" evidence="1">
    <location>
        <begin position="53"/>
        <end position="74"/>
    </location>
</feature>
<dbReference type="Pfam" id="PF06772">
    <property type="entry name" value="LtrA"/>
    <property type="match status" value="1"/>
</dbReference>
<evidence type="ECO:0000256" key="1">
    <source>
        <dbReference type="SAM" id="Phobius"/>
    </source>
</evidence>
<keyword evidence="1" id="KW-1133">Transmembrane helix</keyword>
<feature type="transmembrane region" description="Helical" evidence="1">
    <location>
        <begin position="144"/>
        <end position="163"/>
    </location>
</feature>
<dbReference type="Proteomes" id="UP000297900">
    <property type="component" value="Unassembled WGS sequence"/>
</dbReference>
<keyword evidence="3" id="KW-1185">Reference proteome</keyword>
<dbReference type="PANTHER" id="PTHR36840:SF1">
    <property type="entry name" value="BLL5714 PROTEIN"/>
    <property type="match status" value="1"/>
</dbReference>
<dbReference type="AlphaFoldDB" id="A0A4Y8LRW9"/>
<evidence type="ECO:0000313" key="3">
    <source>
        <dbReference type="Proteomes" id="UP000297900"/>
    </source>
</evidence>
<feature type="transmembrane region" description="Helical" evidence="1">
    <location>
        <begin position="86"/>
        <end position="106"/>
    </location>
</feature>
<feature type="transmembrane region" description="Helical" evidence="1">
    <location>
        <begin position="341"/>
        <end position="360"/>
    </location>
</feature>
<gene>
    <name evidence="2" type="ORF">E2980_20565</name>
</gene>
<reference evidence="2 3" key="1">
    <citation type="submission" date="2019-03" db="EMBL/GenBank/DDBJ databases">
        <title>Cohnella endophytica sp. nov., a novel endophytic bacterium isolated from bark of Sonneratia apetala.</title>
        <authorList>
            <person name="Tuo L."/>
        </authorList>
    </citation>
    <scope>NUCLEOTIDE SEQUENCE [LARGE SCALE GENOMIC DNA]</scope>
    <source>
        <strain evidence="2 3">CCTCC AB 208254</strain>
    </source>
</reference>